<organism evidence="1 2">
    <name type="scientific">Streptomyces ziwulingensis</name>
    <dbReference type="NCBI Taxonomy" id="1045501"/>
    <lineage>
        <taxon>Bacteria</taxon>
        <taxon>Bacillati</taxon>
        <taxon>Actinomycetota</taxon>
        <taxon>Actinomycetes</taxon>
        <taxon>Kitasatosporales</taxon>
        <taxon>Streptomycetaceae</taxon>
        <taxon>Streptomyces</taxon>
    </lineage>
</organism>
<gene>
    <name evidence="1" type="ORF">GCM10023220_14710</name>
</gene>
<evidence type="ECO:0000313" key="2">
    <source>
        <dbReference type="Proteomes" id="UP001501265"/>
    </source>
</evidence>
<name>A0ABP9B4Q7_9ACTN</name>
<dbReference type="Proteomes" id="UP001501265">
    <property type="component" value="Unassembled WGS sequence"/>
</dbReference>
<reference evidence="2" key="1">
    <citation type="journal article" date="2019" name="Int. J. Syst. Evol. Microbiol.">
        <title>The Global Catalogue of Microorganisms (GCM) 10K type strain sequencing project: providing services to taxonomists for standard genome sequencing and annotation.</title>
        <authorList>
            <consortium name="The Broad Institute Genomics Platform"/>
            <consortium name="The Broad Institute Genome Sequencing Center for Infectious Disease"/>
            <person name="Wu L."/>
            <person name="Ma J."/>
        </authorList>
    </citation>
    <scope>NUCLEOTIDE SEQUENCE [LARGE SCALE GENOMIC DNA]</scope>
    <source>
        <strain evidence="2">JCM 18081</strain>
    </source>
</reference>
<comment type="caution">
    <text evidence="1">The sequence shown here is derived from an EMBL/GenBank/DDBJ whole genome shotgun (WGS) entry which is preliminary data.</text>
</comment>
<dbReference type="RefSeq" id="WP_345618153.1">
    <property type="nucleotide sequence ID" value="NZ_BAABIG010000016.1"/>
</dbReference>
<evidence type="ECO:0000313" key="1">
    <source>
        <dbReference type="EMBL" id="GAA4790572.1"/>
    </source>
</evidence>
<protein>
    <submittedName>
        <fullName evidence="1">Uncharacterized protein</fullName>
    </submittedName>
</protein>
<accession>A0ABP9B4Q7</accession>
<keyword evidence="2" id="KW-1185">Reference proteome</keyword>
<sequence length="70" mass="7436">MSRPSIAEVSALIGDLAVLRRNGTSADHAALMGRKADLLERIASHTTGDAEVAEVARLARERADLLKPSN</sequence>
<dbReference type="EMBL" id="BAABIG010000016">
    <property type="protein sequence ID" value="GAA4790572.1"/>
    <property type="molecule type" value="Genomic_DNA"/>
</dbReference>
<proteinExistence type="predicted"/>